<dbReference type="Proteomes" id="UP001190700">
    <property type="component" value="Unassembled WGS sequence"/>
</dbReference>
<comment type="caution">
    <text evidence="3">The sequence shown here is derived from an EMBL/GenBank/DDBJ whole genome shotgun (WGS) entry which is preliminary data.</text>
</comment>
<name>A0AAE0FPB0_9CHLO</name>
<protein>
    <recommendedName>
        <fullName evidence="2">AB hydrolase-1 domain-containing protein</fullName>
    </recommendedName>
</protein>
<evidence type="ECO:0000259" key="2">
    <source>
        <dbReference type="Pfam" id="PF00561"/>
    </source>
</evidence>
<dbReference type="GO" id="GO:0009507">
    <property type="term" value="C:chloroplast"/>
    <property type="evidence" value="ECO:0007669"/>
    <property type="project" value="TreeGrafter"/>
</dbReference>
<dbReference type="AlphaFoldDB" id="A0AAE0FPB0"/>
<evidence type="ECO:0000313" key="3">
    <source>
        <dbReference type="EMBL" id="KAK3263489.1"/>
    </source>
</evidence>
<proteinExistence type="predicted"/>
<dbReference type="EMBL" id="LGRX02015400">
    <property type="protein sequence ID" value="KAK3263489.1"/>
    <property type="molecule type" value="Genomic_DNA"/>
</dbReference>
<feature type="region of interest" description="Disordered" evidence="1">
    <location>
        <begin position="157"/>
        <end position="179"/>
    </location>
</feature>
<organism evidence="3 4">
    <name type="scientific">Cymbomonas tetramitiformis</name>
    <dbReference type="NCBI Taxonomy" id="36881"/>
    <lineage>
        <taxon>Eukaryota</taxon>
        <taxon>Viridiplantae</taxon>
        <taxon>Chlorophyta</taxon>
        <taxon>Pyramimonadophyceae</taxon>
        <taxon>Pyramimonadales</taxon>
        <taxon>Pyramimonadaceae</taxon>
        <taxon>Cymbomonas</taxon>
    </lineage>
</organism>
<dbReference type="PANTHER" id="PTHR46438:SF2">
    <property type="entry name" value="ALPHA_BETA-HYDROLASES SUPERFAMILY PROTEIN"/>
    <property type="match status" value="1"/>
</dbReference>
<reference evidence="3 4" key="1">
    <citation type="journal article" date="2015" name="Genome Biol. Evol.">
        <title>Comparative Genomics of a Bacterivorous Green Alga Reveals Evolutionary Causalities and Consequences of Phago-Mixotrophic Mode of Nutrition.</title>
        <authorList>
            <person name="Burns J.A."/>
            <person name="Paasch A."/>
            <person name="Narechania A."/>
            <person name="Kim E."/>
        </authorList>
    </citation>
    <scope>NUCLEOTIDE SEQUENCE [LARGE SCALE GENOMIC DNA]</scope>
    <source>
        <strain evidence="3 4">PLY_AMNH</strain>
    </source>
</reference>
<accession>A0AAE0FPB0</accession>
<feature type="domain" description="AB hydrolase-1" evidence="2">
    <location>
        <begin position="113"/>
        <end position="152"/>
    </location>
</feature>
<gene>
    <name evidence="3" type="ORF">CYMTET_27706</name>
</gene>
<dbReference type="Pfam" id="PF00561">
    <property type="entry name" value="Abhydrolase_1"/>
    <property type="match status" value="1"/>
</dbReference>
<dbReference type="InterPro" id="IPR029058">
    <property type="entry name" value="AB_hydrolase_fold"/>
</dbReference>
<feature type="compositionally biased region" description="Basic and acidic residues" evidence="1">
    <location>
        <begin position="169"/>
        <end position="179"/>
    </location>
</feature>
<dbReference type="SUPFAM" id="SSF53474">
    <property type="entry name" value="alpha/beta-Hydrolases"/>
    <property type="match status" value="1"/>
</dbReference>
<sequence length="179" mass="20463">MVYCVMHNDYANRIAQYITRRSVEERIKRWYPVMNALSRSLVLPKQHQIHGRNYSVDSPACCKPLTVASGSIACEIDSNGIERLSLREDGWSYYKWRGHACHYISAGEDNEGPLVVLVHGFGAHAYHWRYTIPALAKDGFRVYALCMMGVKHLTRGNPKAVRPSHTPHQRKDIAVERTL</sequence>
<evidence type="ECO:0000256" key="1">
    <source>
        <dbReference type="SAM" id="MobiDB-lite"/>
    </source>
</evidence>
<dbReference type="Gene3D" id="3.40.50.1820">
    <property type="entry name" value="alpha/beta hydrolase"/>
    <property type="match status" value="1"/>
</dbReference>
<dbReference type="InterPro" id="IPR000073">
    <property type="entry name" value="AB_hydrolase_1"/>
</dbReference>
<evidence type="ECO:0000313" key="4">
    <source>
        <dbReference type="Proteomes" id="UP001190700"/>
    </source>
</evidence>
<keyword evidence="4" id="KW-1185">Reference proteome</keyword>
<dbReference type="PANTHER" id="PTHR46438">
    <property type="entry name" value="ALPHA/BETA-HYDROLASES SUPERFAMILY PROTEIN"/>
    <property type="match status" value="1"/>
</dbReference>